<dbReference type="EMBL" id="CAADJA010000002">
    <property type="protein sequence ID" value="VFS51932.1"/>
    <property type="molecule type" value="Genomic_DNA"/>
</dbReference>
<organism evidence="1 2">
    <name type="scientific">Budvicia aquatica</name>
    <dbReference type="NCBI Taxonomy" id="82979"/>
    <lineage>
        <taxon>Bacteria</taxon>
        <taxon>Pseudomonadati</taxon>
        <taxon>Pseudomonadota</taxon>
        <taxon>Gammaproteobacteria</taxon>
        <taxon>Enterobacterales</taxon>
        <taxon>Budviciaceae</taxon>
        <taxon>Budvicia</taxon>
    </lineage>
</organism>
<dbReference type="Proteomes" id="UP000373449">
    <property type="component" value="Unassembled WGS sequence"/>
</dbReference>
<gene>
    <name evidence="1" type="ORF">NCTC12282_05578</name>
</gene>
<dbReference type="AlphaFoldDB" id="A0A484ZTU4"/>
<evidence type="ECO:0000313" key="1">
    <source>
        <dbReference type="EMBL" id="VFS51932.1"/>
    </source>
</evidence>
<evidence type="ECO:0000313" key="2">
    <source>
        <dbReference type="Proteomes" id="UP000373449"/>
    </source>
</evidence>
<proteinExistence type="predicted"/>
<name>A0A484ZTU4_9GAMM</name>
<reference evidence="1 2" key="1">
    <citation type="submission" date="2019-03" db="EMBL/GenBank/DDBJ databases">
        <authorList>
            <consortium name="Pathogen Informatics"/>
        </authorList>
    </citation>
    <scope>NUCLEOTIDE SEQUENCE [LARGE SCALE GENOMIC DNA]</scope>
    <source>
        <strain evidence="1 2">NCTC12282</strain>
    </source>
</reference>
<sequence>MAVIGLAEVTHHHQRCTYAILMMGVSIYRRSAVITLPAG</sequence>
<protein>
    <submittedName>
        <fullName evidence="1">Uncharacterized protein</fullName>
    </submittedName>
</protein>
<accession>A0A484ZTU4</accession>